<protein>
    <submittedName>
        <fullName evidence="1">Uncharacterized protein</fullName>
    </submittedName>
</protein>
<name>A0A8J7UTZ4_METVO</name>
<evidence type="ECO:0000313" key="2">
    <source>
        <dbReference type="Proteomes" id="UP000740329"/>
    </source>
</evidence>
<evidence type="ECO:0000313" key="1">
    <source>
        <dbReference type="EMBL" id="MBP2202194.1"/>
    </source>
</evidence>
<reference evidence="1" key="1">
    <citation type="submission" date="2021-03" db="EMBL/GenBank/DDBJ databases">
        <title>Genomic Encyclopedia of Type Strains, Phase IV (KMG-V): Genome sequencing to study the core and pangenomes of soil and plant-associated prokaryotes.</title>
        <authorList>
            <person name="Whitman W."/>
        </authorList>
    </citation>
    <scope>NUCLEOTIDE SEQUENCE</scope>
    <source>
        <strain evidence="1">C4</strain>
    </source>
</reference>
<dbReference type="RefSeq" id="WP_209591708.1">
    <property type="nucleotide sequence ID" value="NZ_JAGGMV010000009.1"/>
</dbReference>
<gene>
    <name evidence="1" type="ORF">J3E07_001635</name>
</gene>
<dbReference type="Proteomes" id="UP000740329">
    <property type="component" value="Unassembled WGS sequence"/>
</dbReference>
<dbReference type="EMBL" id="JAGGMV010000009">
    <property type="protein sequence ID" value="MBP2202194.1"/>
    <property type="molecule type" value="Genomic_DNA"/>
</dbReference>
<comment type="caution">
    <text evidence="1">The sequence shown here is derived from an EMBL/GenBank/DDBJ whole genome shotgun (WGS) entry which is preliminary data.</text>
</comment>
<accession>A0A8J7UTZ4</accession>
<organism evidence="1 2">
    <name type="scientific">Methanococcus voltae</name>
    <dbReference type="NCBI Taxonomy" id="2188"/>
    <lineage>
        <taxon>Archaea</taxon>
        <taxon>Methanobacteriati</taxon>
        <taxon>Methanobacteriota</taxon>
        <taxon>Methanomada group</taxon>
        <taxon>Methanococci</taxon>
        <taxon>Methanococcales</taxon>
        <taxon>Methanococcaceae</taxon>
        <taxon>Methanococcus</taxon>
    </lineage>
</organism>
<proteinExistence type="predicted"/>
<dbReference type="AlphaFoldDB" id="A0A8J7UTZ4"/>
<sequence length="82" mass="9532">MKKLEQREEEINKIIVKAIKFSKRAGIEVKVSQKGEITTIDFFKDTKLVNTIKLCKWFPVTVISYPDDGEPMWEVQEVATIM</sequence>